<dbReference type="InterPro" id="IPR027417">
    <property type="entry name" value="P-loop_NTPase"/>
</dbReference>
<evidence type="ECO:0000313" key="2">
    <source>
        <dbReference type="EMBL" id="MDT2666738.1"/>
    </source>
</evidence>
<reference evidence="2" key="1">
    <citation type="submission" date="2023-03" db="EMBL/GenBank/DDBJ databases">
        <authorList>
            <person name="Shen W."/>
            <person name="Cai J."/>
        </authorList>
    </citation>
    <scope>NUCLEOTIDE SEQUENCE</scope>
    <source>
        <strain evidence="2">Y3</strain>
    </source>
</reference>
<sequence>MAYDKNKIADLITTEDPLKRNRYLKNTISLLEHLPNQNLVLNLDGDWGSGKTVFCQQLNYLIQEENVKEKNIIFGEETTNISEIYKTFYFDAWMNDIYKEPMQALLSELLVKFSKDLTLDKEIKQLIMELAIPMAKTSLFQGVSNLVTKVSGGAINLRELQEAYTQLLEESDGSSLIDSIISVDEKRDRIHSLIKDIRGPQKLLIIIDELDRCKPSFAVEFLELIKHFFDEENTIFLVATNKRELSHTVRKYYGESFNGYSYLSRFFDMELTLPLVSKTDYIKHKFSSVFQQTNLITSIEHTTKHFNFQLRDINRLSIPFQIFNNQFFRSLNEGQVKNRSTQAEVYIPYMVALKIKNGHLYSEFTNGKGYEDFKQYIGTHPFYENYSEIDTEWKEIYDFIVKTYSNSRYTHDIFTQNNTELIRIKPVLEKIFDALTMIGIEENPESRNRISFLE</sequence>
<organism evidence="2 3">
    <name type="scientific">Lactococcus petauri</name>
    <dbReference type="NCBI Taxonomy" id="1940789"/>
    <lineage>
        <taxon>Bacteria</taxon>
        <taxon>Bacillati</taxon>
        <taxon>Bacillota</taxon>
        <taxon>Bacilli</taxon>
        <taxon>Lactobacillales</taxon>
        <taxon>Streptococcaceae</taxon>
        <taxon>Lactococcus</taxon>
    </lineage>
</organism>
<name>A0AAJ2MM33_9LACT</name>
<dbReference type="AlphaFoldDB" id="A0AAJ2MM33"/>
<dbReference type="RefSeq" id="WP_311793339.1">
    <property type="nucleotide sequence ID" value="NZ_JARPXS010000004.1"/>
</dbReference>
<dbReference type="Gene3D" id="3.40.50.300">
    <property type="entry name" value="P-loop containing nucleotide triphosphate hydrolases"/>
    <property type="match status" value="1"/>
</dbReference>
<feature type="domain" description="KAP NTPase" evidence="1">
    <location>
        <begin position="21"/>
        <end position="323"/>
    </location>
</feature>
<dbReference type="Pfam" id="PF07693">
    <property type="entry name" value="KAP_NTPase"/>
    <property type="match status" value="1"/>
</dbReference>
<evidence type="ECO:0000259" key="1">
    <source>
        <dbReference type="Pfam" id="PF07693"/>
    </source>
</evidence>
<dbReference type="InterPro" id="IPR011646">
    <property type="entry name" value="KAP_P-loop"/>
</dbReference>
<dbReference type="SUPFAM" id="SSF52540">
    <property type="entry name" value="P-loop containing nucleoside triphosphate hydrolases"/>
    <property type="match status" value="1"/>
</dbReference>
<dbReference type="Proteomes" id="UP001257962">
    <property type="component" value="Unassembled WGS sequence"/>
</dbReference>
<comment type="caution">
    <text evidence="2">The sequence shown here is derived from an EMBL/GenBank/DDBJ whole genome shotgun (WGS) entry which is preliminary data.</text>
</comment>
<dbReference type="EMBL" id="JARPYC010000004">
    <property type="protein sequence ID" value="MDT2666738.1"/>
    <property type="molecule type" value="Genomic_DNA"/>
</dbReference>
<proteinExistence type="predicted"/>
<evidence type="ECO:0000313" key="3">
    <source>
        <dbReference type="Proteomes" id="UP001257962"/>
    </source>
</evidence>
<accession>A0AAJ2MM33</accession>
<protein>
    <submittedName>
        <fullName evidence="2">P-loop NTPase fold protein</fullName>
    </submittedName>
</protein>
<gene>
    <name evidence="2" type="ORF">P7D34_05740</name>
</gene>